<evidence type="ECO:0000313" key="8">
    <source>
        <dbReference type="EMBL" id="MFF0452886.1"/>
    </source>
</evidence>
<keyword evidence="6" id="KW-0460">Magnesium</keyword>
<evidence type="ECO:0000256" key="4">
    <source>
        <dbReference type="ARBA" id="ARBA00021948"/>
    </source>
</evidence>
<name>A0ABW6NEK4_9NOCA</name>
<evidence type="ECO:0000256" key="7">
    <source>
        <dbReference type="ARBA" id="ARBA00033711"/>
    </source>
</evidence>
<dbReference type="InterPro" id="IPR005238">
    <property type="entry name" value="ComB-like"/>
</dbReference>
<proteinExistence type="inferred from homology"/>
<evidence type="ECO:0000256" key="3">
    <source>
        <dbReference type="ARBA" id="ARBA00012953"/>
    </source>
</evidence>
<evidence type="ECO:0000256" key="6">
    <source>
        <dbReference type="ARBA" id="ARBA00022842"/>
    </source>
</evidence>
<dbReference type="PANTHER" id="PTHR37311:SF1">
    <property type="entry name" value="2-PHOSPHOSULFOLACTATE PHOSPHATASE-RELATED"/>
    <property type="match status" value="1"/>
</dbReference>
<gene>
    <name evidence="8" type="ORF">ACFYTH_05900</name>
</gene>
<dbReference type="EMBL" id="JBIALX010000002">
    <property type="protein sequence ID" value="MFF0452886.1"/>
    <property type="molecule type" value="Genomic_DNA"/>
</dbReference>
<dbReference type="SUPFAM" id="SSF142823">
    <property type="entry name" value="ComB-like"/>
    <property type="match status" value="1"/>
</dbReference>
<dbReference type="PANTHER" id="PTHR37311">
    <property type="entry name" value="2-PHOSPHOSULFOLACTATE PHOSPHATASE-RELATED"/>
    <property type="match status" value="1"/>
</dbReference>
<dbReference type="Gene3D" id="3.90.1560.10">
    <property type="entry name" value="ComB-like"/>
    <property type="match status" value="1"/>
</dbReference>
<evidence type="ECO:0000256" key="1">
    <source>
        <dbReference type="ARBA" id="ARBA00001946"/>
    </source>
</evidence>
<dbReference type="EC" id="3.1.3.71" evidence="3"/>
<protein>
    <recommendedName>
        <fullName evidence="4">Probable 2-phosphosulfolactate phosphatase</fullName>
        <ecNumber evidence="3">3.1.3.71</ecNumber>
    </recommendedName>
</protein>
<reference evidence="8 9" key="1">
    <citation type="submission" date="2024-10" db="EMBL/GenBank/DDBJ databases">
        <title>The Natural Products Discovery Center: Release of the First 8490 Sequenced Strains for Exploring Actinobacteria Biosynthetic Diversity.</title>
        <authorList>
            <person name="Kalkreuter E."/>
            <person name="Kautsar S.A."/>
            <person name="Yang D."/>
            <person name="Bader C.D."/>
            <person name="Teijaro C.N."/>
            <person name="Fluegel L."/>
            <person name="Davis C.M."/>
            <person name="Simpson J.R."/>
            <person name="Lauterbach L."/>
            <person name="Steele A.D."/>
            <person name="Gui C."/>
            <person name="Meng S."/>
            <person name="Li G."/>
            <person name="Viehrig K."/>
            <person name="Ye F."/>
            <person name="Su P."/>
            <person name="Kiefer A.F."/>
            <person name="Nichols A."/>
            <person name="Cepeda A.J."/>
            <person name="Yan W."/>
            <person name="Fan B."/>
            <person name="Jiang Y."/>
            <person name="Adhikari A."/>
            <person name="Zheng C.-J."/>
            <person name="Schuster L."/>
            <person name="Cowan T.M."/>
            <person name="Smanski M.J."/>
            <person name="Chevrette M.G."/>
            <person name="De Carvalho L.P.S."/>
            <person name="Shen B."/>
        </authorList>
    </citation>
    <scope>NUCLEOTIDE SEQUENCE [LARGE SCALE GENOMIC DNA]</scope>
    <source>
        <strain evidence="8 9">NPDC004550</strain>
    </source>
</reference>
<organism evidence="8 9">
    <name type="scientific">Nocardia africana</name>
    <dbReference type="NCBI Taxonomy" id="134964"/>
    <lineage>
        <taxon>Bacteria</taxon>
        <taxon>Bacillati</taxon>
        <taxon>Actinomycetota</taxon>
        <taxon>Actinomycetes</taxon>
        <taxon>Mycobacteriales</taxon>
        <taxon>Nocardiaceae</taxon>
        <taxon>Nocardia</taxon>
    </lineage>
</organism>
<keyword evidence="5" id="KW-0378">Hydrolase</keyword>
<accession>A0ABW6NEK4</accession>
<keyword evidence="9" id="KW-1185">Reference proteome</keyword>
<comment type="similarity">
    <text evidence="2">Belongs to the ComB family.</text>
</comment>
<evidence type="ECO:0000256" key="2">
    <source>
        <dbReference type="ARBA" id="ARBA00009997"/>
    </source>
</evidence>
<comment type="cofactor">
    <cofactor evidence="1">
        <name>Mg(2+)</name>
        <dbReference type="ChEBI" id="CHEBI:18420"/>
    </cofactor>
</comment>
<dbReference type="Proteomes" id="UP001601521">
    <property type="component" value="Unassembled WGS sequence"/>
</dbReference>
<sequence>MGTTWNRNLQLQLWRPHETSLPCAATGAIVIDLFRATSTLQILVDSGHEVTIAATPGEANTKLRDGWRGVGEWHGETPTGFVSGNSPRLARHLQQVGPPIVFLSSNGAGAIRAAARNAAHVLLGNLWNISMLADIVMTVSGLWLLVPAGLRGQRSAEDDLMCSMLAAEIGVAVTGLSSTGSVTDLKGYAENHLPHDLEVRADIDFILSSSYKPSRIPVYRDGLIVGLPGAEFEKLYRCPGALPRVGSAGCG</sequence>
<evidence type="ECO:0000256" key="5">
    <source>
        <dbReference type="ARBA" id="ARBA00022801"/>
    </source>
</evidence>
<dbReference type="RefSeq" id="WP_387249612.1">
    <property type="nucleotide sequence ID" value="NZ_JBIALX010000002.1"/>
</dbReference>
<evidence type="ECO:0000313" key="9">
    <source>
        <dbReference type="Proteomes" id="UP001601521"/>
    </source>
</evidence>
<comment type="caution">
    <text evidence="8">The sequence shown here is derived from an EMBL/GenBank/DDBJ whole genome shotgun (WGS) entry which is preliminary data.</text>
</comment>
<dbReference type="Pfam" id="PF04029">
    <property type="entry name" value="2-ph_phosp"/>
    <property type="match status" value="1"/>
</dbReference>
<comment type="catalytic activity">
    <reaction evidence="7">
        <text>(2R)-O-phospho-3-sulfolactate + H2O = (2R)-3-sulfolactate + phosphate</text>
        <dbReference type="Rhea" id="RHEA:23416"/>
        <dbReference type="ChEBI" id="CHEBI:15377"/>
        <dbReference type="ChEBI" id="CHEBI:15597"/>
        <dbReference type="ChEBI" id="CHEBI:43474"/>
        <dbReference type="ChEBI" id="CHEBI:58738"/>
        <dbReference type="EC" id="3.1.3.71"/>
    </reaction>
</comment>
<dbReference type="InterPro" id="IPR036702">
    <property type="entry name" value="ComB-like_sf"/>
</dbReference>